<name>A0ABR5VIV6_MARGR</name>
<protein>
    <recommendedName>
        <fullName evidence="3">DUF2939 family protein</fullName>
    </recommendedName>
</protein>
<dbReference type="Proteomes" id="UP000075766">
    <property type="component" value="Unassembled WGS sequence"/>
</dbReference>
<comment type="caution">
    <text evidence="1">The sequence shown here is derived from an EMBL/GenBank/DDBJ whole genome shotgun (WGS) entry which is preliminary data.</text>
</comment>
<proteinExistence type="predicted"/>
<reference evidence="1 2" key="1">
    <citation type="submission" date="2016-02" db="EMBL/GenBank/DDBJ databases">
        <title>Genome sequence of Marichromatium gracile YL-28, a purple sulfur bacterium.</title>
        <authorList>
            <person name="Zhao C."/>
            <person name="Hong X."/>
            <person name="Chen S."/>
            <person name="Yang S."/>
        </authorList>
    </citation>
    <scope>NUCLEOTIDE SEQUENCE [LARGE SCALE GENOMIC DNA]</scope>
    <source>
        <strain evidence="1 2">YL28</strain>
    </source>
</reference>
<evidence type="ECO:0000313" key="1">
    <source>
        <dbReference type="EMBL" id="KXX65655.1"/>
    </source>
</evidence>
<gene>
    <name evidence="1" type="ORF">AY586_09225</name>
</gene>
<evidence type="ECO:0008006" key="3">
    <source>
        <dbReference type="Google" id="ProtNLM"/>
    </source>
</evidence>
<sequence length="160" mass="17895">MRFLGYLILLALLGYGLWPYYAVYQLDDAINQEDTTELAALVDLPAIRANYKARIAAGVEGMLPAGEAGGVMHWLRQNVGELGDAALEQAITLPWARQTLREAVGRATSQTPPYLLAGIDYAFFESYDRFLVRIGELGKAPTHVRLELEGREWRITDIIR</sequence>
<dbReference type="Pfam" id="PF11159">
    <property type="entry name" value="DUF2939"/>
    <property type="match status" value="1"/>
</dbReference>
<evidence type="ECO:0000313" key="2">
    <source>
        <dbReference type="Proteomes" id="UP000075766"/>
    </source>
</evidence>
<keyword evidence="2" id="KW-1185">Reference proteome</keyword>
<accession>A0ABR5VIV6</accession>
<dbReference type="InterPro" id="IPR021330">
    <property type="entry name" value="DUF2939"/>
</dbReference>
<organism evidence="1 2">
    <name type="scientific">Marichromatium gracile</name>
    <name type="common">Chromatium gracile</name>
    <dbReference type="NCBI Taxonomy" id="1048"/>
    <lineage>
        <taxon>Bacteria</taxon>
        <taxon>Pseudomonadati</taxon>
        <taxon>Pseudomonadota</taxon>
        <taxon>Gammaproteobacteria</taxon>
        <taxon>Chromatiales</taxon>
        <taxon>Chromatiaceae</taxon>
        <taxon>Marichromatium</taxon>
    </lineage>
</organism>
<dbReference type="EMBL" id="LSYU01000031">
    <property type="protein sequence ID" value="KXX65655.1"/>
    <property type="molecule type" value="Genomic_DNA"/>
</dbReference>
<dbReference type="RefSeq" id="WP_062272845.1">
    <property type="nucleotide sequence ID" value="NZ_LSYU01000031.1"/>
</dbReference>